<gene>
    <name evidence="2" type="ORF">Taro_032456</name>
</gene>
<evidence type="ECO:0000313" key="2">
    <source>
        <dbReference type="EMBL" id="MQL99726.1"/>
    </source>
</evidence>
<evidence type="ECO:0000256" key="1">
    <source>
        <dbReference type="SAM" id="MobiDB-lite"/>
    </source>
</evidence>
<proteinExistence type="predicted"/>
<dbReference type="AlphaFoldDB" id="A0A843VXD6"/>
<dbReference type="EMBL" id="NMUH01002400">
    <property type="protein sequence ID" value="MQL99726.1"/>
    <property type="molecule type" value="Genomic_DNA"/>
</dbReference>
<accession>A0A843VXD6</accession>
<reference evidence="2" key="1">
    <citation type="submission" date="2017-07" db="EMBL/GenBank/DDBJ databases">
        <title>Taro Niue Genome Assembly and Annotation.</title>
        <authorList>
            <person name="Atibalentja N."/>
            <person name="Keating K."/>
            <person name="Fields C.J."/>
        </authorList>
    </citation>
    <scope>NUCLEOTIDE SEQUENCE</scope>
    <source>
        <strain evidence="2">Niue_2</strain>
        <tissue evidence="2">Leaf</tissue>
    </source>
</reference>
<feature type="region of interest" description="Disordered" evidence="1">
    <location>
        <begin position="103"/>
        <end position="158"/>
    </location>
</feature>
<protein>
    <submittedName>
        <fullName evidence="2">Uncharacterized protein</fullName>
    </submittedName>
</protein>
<organism evidence="2 3">
    <name type="scientific">Colocasia esculenta</name>
    <name type="common">Wild taro</name>
    <name type="synonym">Arum esculentum</name>
    <dbReference type="NCBI Taxonomy" id="4460"/>
    <lineage>
        <taxon>Eukaryota</taxon>
        <taxon>Viridiplantae</taxon>
        <taxon>Streptophyta</taxon>
        <taxon>Embryophyta</taxon>
        <taxon>Tracheophyta</taxon>
        <taxon>Spermatophyta</taxon>
        <taxon>Magnoliopsida</taxon>
        <taxon>Liliopsida</taxon>
        <taxon>Araceae</taxon>
        <taxon>Aroideae</taxon>
        <taxon>Colocasieae</taxon>
        <taxon>Colocasia</taxon>
    </lineage>
</organism>
<sequence length="158" mass="15261">MVSTPAAAGTDPGAAVAAAGTDLGAVAGAALAGVDGTEANVPTGATPITASTDTLACSDLAAHSGNNPSPTGSALLPVAPTAPLAAAPTNVAAASTCTDAFLHERTTSSTSKSGQHRLSPKKKKRKHSLDCPMGAGMEKTSLSARSTVAETDTPSLGP</sequence>
<feature type="compositionally biased region" description="Polar residues" evidence="1">
    <location>
        <begin position="140"/>
        <end position="158"/>
    </location>
</feature>
<name>A0A843VXD6_COLES</name>
<dbReference type="Proteomes" id="UP000652761">
    <property type="component" value="Unassembled WGS sequence"/>
</dbReference>
<feature type="compositionally biased region" description="Basic residues" evidence="1">
    <location>
        <begin position="114"/>
        <end position="127"/>
    </location>
</feature>
<keyword evidence="3" id="KW-1185">Reference proteome</keyword>
<comment type="caution">
    <text evidence="2">The sequence shown here is derived from an EMBL/GenBank/DDBJ whole genome shotgun (WGS) entry which is preliminary data.</text>
</comment>
<evidence type="ECO:0000313" key="3">
    <source>
        <dbReference type="Proteomes" id="UP000652761"/>
    </source>
</evidence>